<dbReference type="InterPro" id="IPR027417">
    <property type="entry name" value="P-loop_NTPase"/>
</dbReference>
<dbReference type="GeneID" id="67211511"/>
<sequence>MNDSTTLDQPVRLSVENVGGIDETTVTFEPGVNALSGRNATNRTSLLRAIMGALGSDDVSLKSDADEGHIELEVGSETYTRRLTRSNGTVNMYGDPYLDDPELADLFAFLLATNETRTAVLTEQDLREIIMRPVDTASIQREIESLEDERARLDEELEELSTLEQQLPELQSKRADLTEQIEETEAELAAKREELADAEASVDETREDKRAVEEKMSELGDIRSELESVRQEIRAQRESLDSLNARRDDLADDEADLPNAPAGEIEEIDAQIDDLRAEKQSLQSELNTLQRIIQFNEDNLERAGDLDAVGASASNDESGDVTDKLVEDSMSVVCWTCGREADREHIEETLERLRDRRKSKLQASNDIEDRIDDLEAERKTFEEQQRQREQVKRRLRETESKIESREDRIDELEDRRATLEDRISAVEDEIETLQTQHDETVLALHKEANQLEVDLNRLEREREDLTEEIEAIEAELDRRAELRERREALASELTDMRTRIDQIEAEAVEAFNDHMDTVLSALEYDNLARIWIERTETEVKEGRRKVSKDEFTLHIVRESEDGAAYEDQLGHLSESEREVTGLVFALAGYLVHDVHEEVPFMLLDSLEAIDSNRIARLISHFESYPDYLVAALLPEDAAAVEDTYPILTEI</sequence>
<dbReference type="Gene3D" id="3.40.50.300">
    <property type="entry name" value="P-loop containing nucleotide triphosphate hydrolases"/>
    <property type="match status" value="2"/>
</dbReference>
<proteinExistence type="inferred from homology"/>
<dbReference type="Pfam" id="PF13476">
    <property type="entry name" value="AAA_23"/>
    <property type="match status" value="1"/>
</dbReference>
<dbReference type="SUPFAM" id="SSF52540">
    <property type="entry name" value="P-loop containing nucleoside triphosphate hydrolases"/>
    <property type="match status" value="2"/>
</dbReference>
<dbReference type="NCBIfam" id="NF045487">
    <property type="entry name" value="ASRP"/>
    <property type="match status" value="1"/>
</dbReference>
<evidence type="ECO:0000256" key="4">
    <source>
        <dbReference type="SAM" id="MobiDB-lite"/>
    </source>
</evidence>
<keyword evidence="1 3" id="KW-0175">Coiled coil</keyword>
<evidence type="ECO:0000256" key="3">
    <source>
        <dbReference type="SAM" id="Coils"/>
    </source>
</evidence>
<dbReference type="Proteomes" id="UP001589595">
    <property type="component" value="Unassembled WGS sequence"/>
</dbReference>
<organism evidence="6 7">
    <name type="scientific">Halobaculum roseum</name>
    <dbReference type="NCBI Taxonomy" id="2175149"/>
    <lineage>
        <taxon>Archaea</taxon>
        <taxon>Methanobacteriati</taxon>
        <taxon>Methanobacteriota</taxon>
        <taxon>Stenosarchaea group</taxon>
        <taxon>Halobacteria</taxon>
        <taxon>Halobacteriales</taxon>
        <taxon>Haloferacaceae</taxon>
        <taxon>Halobaculum</taxon>
    </lineage>
</organism>
<accession>A0ABD5MI66</accession>
<evidence type="ECO:0000259" key="5">
    <source>
        <dbReference type="Pfam" id="PF13476"/>
    </source>
</evidence>
<feature type="region of interest" description="Disordered" evidence="4">
    <location>
        <begin position="193"/>
        <end position="214"/>
    </location>
</feature>
<feature type="coiled-coil region" evidence="3">
    <location>
        <begin position="343"/>
        <end position="513"/>
    </location>
</feature>
<dbReference type="PANTHER" id="PTHR32114:SF2">
    <property type="entry name" value="ABC TRANSPORTER ABCH.3"/>
    <property type="match status" value="1"/>
</dbReference>
<dbReference type="RefSeq" id="WP_222921387.1">
    <property type="nucleotide sequence ID" value="NZ_CP082286.1"/>
</dbReference>
<keyword evidence="7" id="KW-1185">Reference proteome</keyword>
<comment type="caution">
    <text evidence="6">The sequence shown here is derived from an EMBL/GenBank/DDBJ whole genome shotgun (WGS) entry which is preliminary data.</text>
</comment>
<dbReference type="InterPro" id="IPR038729">
    <property type="entry name" value="Rad50/SbcC_AAA"/>
</dbReference>
<evidence type="ECO:0000313" key="7">
    <source>
        <dbReference type="Proteomes" id="UP001589595"/>
    </source>
</evidence>
<name>A0ABD5MI66_9EURY</name>
<feature type="compositionally biased region" description="Basic and acidic residues" evidence="4">
    <location>
        <begin position="203"/>
        <end position="214"/>
    </location>
</feature>
<dbReference type="AlphaFoldDB" id="A0ABD5MI66"/>
<dbReference type="EMBL" id="JBHMAJ010000002">
    <property type="protein sequence ID" value="MFB9823365.1"/>
    <property type="molecule type" value="Genomic_DNA"/>
</dbReference>
<evidence type="ECO:0000313" key="6">
    <source>
        <dbReference type="EMBL" id="MFB9823365.1"/>
    </source>
</evidence>
<evidence type="ECO:0000256" key="2">
    <source>
        <dbReference type="ARBA" id="ARBA00049666"/>
    </source>
</evidence>
<dbReference type="PANTHER" id="PTHR32114">
    <property type="entry name" value="ABC TRANSPORTER ABCH.3"/>
    <property type="match status" value="1"/>
</dbReference>
<comment type="similarity">
    <text evidence="2">Belongs to the Sph1/Sph2 family.</text>
</comment>
<protein>
    <submittedName>
        <fullName evidence="6">Archaea-specific SMC-related protein</fullName>
    </submittedName>
</protein>
<reference evidence="6" key="1">
    <citation type="submission" date="2024-09" db="EMBL/GenBank/DDBJ databases">
        <authorList>
            <person name="Sun Q."/>
        </authorList>
    </citation>
    <scope>NUCLEOTIDE SEQUENCE [LARGE SCALE GENOMIC DNA]</scope>
    <source>
        <strain evidence="6">JCM 31273</strain>
    </source>
</reference>
<gene>
    <name evidence="6" type="ORF">ACFFOL_04075</name>
</gene>
<evidence type="ECO:0000256" key="1">
    <source>
        <dbReference type="ARBA" id="ARBA00023054"/>
    </source>
</evidence>
<feature type="domain" description="Rad50/SbcC-type AAA" evidence="5">
    <location>
        <begin position="12"/>
        <end position="238"/>
    </location>
</feature>